<sequence length="533" mass="61429">MTSSKSQTPVAVDSTHPGHALTIGNEEEKSALLKLTPVLLPNDTTVESLQHNYPKDKRWKTFRSDYRYIYVVNWMYQCRGYLKLASDHFDVDLFEIELFDLVHPPPVDDMALMVNKMKIGLLSKIHGKKIASLGSFESLFRIYFGSDTPLGGPNEEGDQYDDEKHDPTVYPRFDDLFIDEKITILYMMMIEVTQYPDFRDFIDKNKLPPDALRPLCINFSHAKNQDTSEDYVLLFDDTALYKRVVTCPELSVPKKRKLAPKYPDEEYEEELFDISSVKFELIYKDIYGLNDFIKTLTPKKAKRNKIFLDILTKPDFVSNIYSYEIRKRKILAHRRREFEMARLLATRKRSSRIEAKEKQRQQEEQERKLRELEELQHATSRRSRRSRNQLEQKFKMDYTDGLSREERLKMRLGLRENTESPEAPNDTIISVESSPGAVEAPTSETSPLKEESEPQEVVPDSKLPTSSPLKEEFADQDDATSFSAERLNRPDLNSNNAPSGEVPESHINIPDVNSSAPSSNGAETSRTSQSMLG</sequence>
<dbReference type="AlphaFoldDB" id="A0AA91Q0B4"/>
<name>A0AA91Q0B4_CLALS</name>
<evidence type="ECO:0000256" key="1">
    <source>
        <dbReference type="SAM" id="MobiDB-lite"/>
    </source>
</evidence>
<dbReference type="EMBL" id="LYUB02000007">
    <property type="protein sequence ID" value="OVF08744.1"/>
    <property type="molecule type" value="Genomic_DNA"/>
</dbReference>
<organism evidence="2 3">
    <name type="scientific">Clavispora lusitaniae</name>
    <name type="common">Candida lusitaniae</name>
    <dbReference type="NCBI Taxonomy" id="36911"/>
    <lineage>
        <taxon>Eukaryota</taxon>
        <taxon>Fungi</taxon>
        <taxon>Dikarya</taxon>
        <taxon>Ascomycota</taxon>
        <taxon>Saccharomycotina</taxon>
        <taxon>Pichiomycetes</taxon>
        <taxon>Metschnikowiaceae</taxon>
        <taxon>Clavispora</taxon>
    </lineage>
</organism>
<dbReference type="Proteomes" id="UP000195602">
    <property type="component" value="Unassembled WGS sequence"/>
</dbReference>
<comment type="caution">
    <text evidence="2">The sequence shown here is derived from an EMBL/GenBank/DDBJ whole genome shotgun (WGS) entry which is preliminary data.</text>
</comment>
<evidence type="ECO:0000313" key="3">
    <source>
        <dbReference type="Proteomes" id="UP000195602"/>
    </source>
</evidence>
<feature type="compositionally biased region" description="Polar residues" evidence="1">
    <location>
        <begin position="511"/>
        <end position="533"/>
    </location>
</feature>
<accession>A0AA91Q0B4</accession>
<feature type="compositionally biased region" description="Basic and acidic residues" evidence="1">
    <location>
        <begin position="388"/>
        <end position="398"/>
    </location>
</feature>
<protein>
    <submittedName>
        <fullName evidence="2">Uncharacterized protein</fullName>
    </submittedName>
</protein>
<reference evidence="2 3" key="1">
    <citation type="submission" date="2017-04" db="EMBL/GenBank/DDBJ databases">
        <title>Draft genome of the yeast Clavispora lusitaniae type strain CBS 6936.</title>
        <authorList>
            <person name="Durrens P."/>
            <person name="Klopp C."/>
            <person name="Biteau N."/>
            <person name="Fitton-Ouhabi V."/>
            <person name="Dementhon K."/>
            <person name="Accoceberry I."/>
            <person name="Sherman D.J."/>
            <person name="Noel T."/>
        </authorList>
    </citation>
    <scope>NUCLEOTIDE SEQUENCE [LARGE SCALE GENOMIC DNA]</scope>
    <source>
        <strain evidence="2 3">CBS 6936</strain>
    </source>
</reference>
<feature type="region of interest" description="Disordered" evidence="1">
    <location>
        <begin position="1"/>
        <end position="20"/>
    </location>
</feature>
<feature type="region of interest" description="Disordered" evidence="1">
    <location>
        <begin position="349"/>
        <end position="398"/>
    </location>
</feature>
<feature type="region of interest" description="Disordered" evidence="1">
    <location>
        <begin position="414"/>
        <end position="533"/>
    </location>
</feature>
<feature type="compositionally biased region" description="Basic and acidic residues" evidence="1">
    <location>
        <begin position="351"/>
        <end position="376"/>
    </location>
</feature>
<dbReference type="KEGG" id="clus:A9F13_07g02167"/>
<proteinExistence type="predicted"/>
<gene>
    <name evidence="2" type="ORF">A9F13_07g02167</name>
</gene>
<evidence type="ECO:0000313" key="2">
    <source>
        <dbReference type="EMBL" id="OVF08744.1"/>
    </source>
</evidence>